<dbReference type="EMBL" id="MT144510">
    <property type="protein sequence ID" value="QJA54484.1"/>
    <property type="molecule type" value="Genomic_DNA"/>
</dbReference>
<protein>
    <recommendedName>
        <fullName evidence="2">DUF2199 domain-containing protein</fullName>
    </recommendedName>
</protein>
<name>A0A6H2A3U7_9ZZZZ</name>
<accession>A0A6H2A3U7</accession>
<organism evidence="1">
    <name type="scientific">viral metagenome</name>
    <dbReference type="NCBI Taxonomy" id="1070528"/>
    <lineage>
        <taxon>unclassified sequences</taxon>
        <taxon>metagenomes</taxon>
        <taxon>organismal metagenomes</taxon>
    </lineage>
</organism>
<gene>
    <name evidence="1" type="ORF">TM448A04955_0011</name>
</gene>
<dbReference type="AlphaFoldDB" id="A0A6H2A3U7"/>
<sequence length="151" mass="17093">MKTCSKCGHQFFECTADTFDSVNFTVTIYDDGSINSEESGKEYVGETEWHGNVICWECGVNFDLETWEEIARGEEISPYTVLLLYPDYIADEFGKETYLAHVMAANSAQAIEKAQQAVLLANPDWDDVDPEDFHVLLTVRGHLSDLTPDRR</sequence>
<reference evidence="1" key="1">
    <citation type="submission" date="2020-03" db="EMBL/GenBank/DDBJ databases">
        <title>The deep terrestrial virosphere.</title>
        <authorList>
            <person name="Holmfeldt K."/>
            <person name="Nilsson E."/>
            <person name="Simone D."/>
            <person name="Lopez-Fernandez M."/>
            <person name="Wu X."/>
            <person name="de Brujin I."/>
            <person name="Lundin D."/>
            <person name="Andersson A."/>
            <person name="Bertilsson S."/>
            <person name="Dopson M."/>
        </authorList>
    </citation>
    <scope>NUCLEOTIDE SEQUENCE</scope>
    <source>
        <strain evidence="1">TM448A04955</strain>
    </source>
</reference>
<evidence type="ECO:0008006" key="2">
    <source>
        <dbReference type="Google" id="ProtNLM"/>
    </source>
</evidence>
<proteinExistence type="predicted"/>
<evidence type="ECO:0000313" key="1">
    <source>
        <dbReference type="EMBL" id="QJA54484.1"/>
    </source>
</evidence>